<dbReference type="GO" id="GO:0046872">
    <property type="term" value="F:metal ion binding"/>
    <property type="evidence" value="ECO:0007669"/>
    <property type="project" value="UniProtKB-KW"/>
</dbReference>
<dbReference type="AlphaFoldDB" id="A0A8J1Y7I9"/>
<sequence length="182" mass="21040">MGNALSLLTEAQLQEYLNQTPFTKPELGKILQKYATYDKSGKNVQGIHPEILENMPEFLLNPLASCIIAHFTDDSTGLIFPANWISMFSDLSSKAHIDQKRALLWNLVDYHGTGKLQYEELWRFYKFLFGVALTEDQILELVIEKLHDPGLQEKGELSREEWDNSVSDREIIERLTIDFNYE</sequence>
<proteinExistence type="predicted"/>
<evidence type="ECO:0000256" key="1">
    <source>
        <dbReference type="ARBA" id="ARBA00022723"/>
    </source>
</evidence>
<evidence type="ECO:0000313" key="3">
    <source>
        <dbReference type="EMBL" id="CAH1780226.1"/>
    </source>
</evidence>
<dbReference type="SUPFAM" id="SSF47473">
    <property type="entry name" value="EF-hand"/>
    <property type="match status" value="1"/>
</dbReference>
<comment type="caution">
    <text evidence="3">The sequence shown here is derived from an EMBL/GenBank/DDBJ whole genome shotgun (WGS) entry which is preliminary data.</text>
</comment>
<keyword evidence="2" id="KW-0677">Repeat</keyword>
<evidence type="ECO:0000313" key="4">
    <source>
        <dbReference type="Proteomes" id="UP000749559"/>
    </source>
</evidence>
<protein>
    <submittedName>
        <fullName evidence="3">Uncharacterized protein</fullName>
    </submittedName>
</protein>
<dbReference type="Gene3D" id="1.10.238.10">
    <property type="entry name" value="EF-hand"/>
    <property type="match status" value="1"/>
</dbReference>
<organism evidence="3 4">
    <name type="scientific">Owenia fusiformis</name>
    <name type="common">Polychaete worm</name>
    <dbReference type="NCBI Taxonomy" id="6347"/>
    <lineage>
        <taxon>Eukaryota</taxon>
        <taxon>Metazoa</taxon>
        <taxon>Spiralia</taxon>
        <taxon>Lophotrochozoa</taxon>
        <taxon>Annelida</taxon>
        <taxon>Polychaeta</taxon>
        <taxon>Sedentaria</taxon>
        <taxon>Canalipalpata</taxon>
        <taxon>Sabellida</taxon>
        <taxon>Oweniida</taxon>
        <taxon>Oweniidae</taxon>
        <taxon>Owenia</taxon>
    </lineage>
</organism>
<keyword evidence="4" id="KW-1185">Reference proteome</keyword>
<keyword evidence="1" id="KW-0479">Metal-binding</keyword>
<dbReference type="EMBL" id="CAIIXF020000003">
    <property type="protein sequence ID" value="CAH1780226.1"/>
    <property type="molecule type" value="Genomic_DNA"/>
</dbReference>
<dbReference type="Proteomes" id="UP000749559">
    <property type="component" value="Unassembled WGS sequence"/>
</dbReference>
<dbReference type="OrthoDB" id="114727at2759"/>
<dbReference type="PANTHER" id="PTHR45942">
    <property type="entry name" value="PROTEIN PHOSPATASE 3 REGULATORY SUBUNIT B ALPHA ISOFORM TYPE 1"/>
    <property type="match status" value="1"/>
</dbReference>
<evidence type="ECO:0000256" key="2">
    <source>
        <dbReference type="ARBA" id="ARBA00022737"/>
    </source>
</evidence>
<dbReference type="InterPro" id="IPR011992">
    <property type="entry name" value="EF-hand-dom_pair"/>
</dbReference>
<gene>
    <name evidence="3" type="ORF">OFUS_LOCUS6946</name>
</gene>
<reference evidence="3" key="1">
    <citation type="submission" date="2022-03" db="EMBL/GenBank/DDBJ databases">
        <authorList>
            <person name="Martin C."/>
        </authorList>
    </citation>
    <scope>NUCLEOTIDE SEQUENCE</scope>
</reference>
<name>A0A8J1Y7I9_OWEFU</name>
<accession>A0A8J1Y7I9</accession>